<protein>
    <submittedName>
        <fullName evidence="7">Monothiol glutaredoxin-4</fullName>
    </submittedName>
</protein>
<evidence type="ECO:0000256" key="3">
    <source>
        <dbReference type="ARBA" id="ARBA00023004"/>
    </source>
</evidence>
<dbReference type="Pfam" id="PF00085">
    <property type="entry name" value="Thioredoxin"/>
    <property type="match status" value="1"/>
</dbReference>
<dbReference type="FunFam" id="3.40.30.10:FF:000092">
    <property type="entry name" value="Monothiol glutaredoxin"/>
    <property type="match status" value="1"/>
</dbReference>
<dbReference type="OrthoDB" id="415696at2759"/>
<dbReference type="GO" id="GO:0006879">
    <property type="term" value="P:intracellular iron ion homeostasis"/>
    <property type="evidence" value="ECO:0007669"/>
    <property type="project" value="EnsemblFungi"/>
</dbReference>
<reference evidence="7 8" key="1">
    <citation type="journal article" date="2016" name="Genome Biol. Evol.">
        <title>Divergent and convergent evolution of fungal pathogenicity.</title>
        <authorList>
            <person name="Shang Y."/>
            <person name="Xiao G."/>
            <person name="Zheng P."/>
            <person name="Cen K."/>
            <person name="Zhan S."/>
            <person name="Wang C."/>
        </authorList>
    </citation>
    <scope>NUCLEOTIDE SEQUENCE [LARGE SCALE GENOMIC DNA]</scope>
    <source>
        <strain evidence="7 8">RCEF 2490</strain>
    </source>
</reference>
<evidence type="ECO:0000256" key="1">
    <source>
        <dbReference type="ARBA" id="ARBA00009630"/>
    </source>
</evidence>
<comment type="function">
    <text evidence="5">Monothiol glutaredoxin involved in the biogenesis of iron-sulfur clusters. Binds one iron-sulfur cluster per dimer. The iron-sulfur cluster is bound between subunits, and is complexed by a bound glutathione and a cysteine residue from each subunit.</text>
</comment>
<keyword evidence="2" id="KW-0479">Metal-binding</keyword>
<dbReference type="AlphaFoldDB" id="A0A166P770"/>
<dbReference type="EMBL" id="AZGY01000010">
    <property type="protein sequence ID" value="KZZ94830.1"/>
    <property type="molecule type" value="Genomic_DNA"/>
</dbReference>
<dbReference type="InterPro" id="IPR002109">
    <property type="entry name" value="Glutaredoxin"/>
</dbReference>
<dbReference type="GO" id="GO:0046872">
    <property type="term" value="F:metal ion binding"/>
    <property type="evidence" value="ECO:0007669"/>
    <property type="project" value="UniProtKB-KW"/>
</dbReference>
<dbReference type="InterPro" id="IPR036249">
    <property type="entry name" value="Thioredoxin-like_sf"/>
</dbReference>
<dbReference type="PANTHER" id="PTHR10293:SF73">
    <property type="entry name" value="GLUTAREDOXIN-3"/>
    <property type="match status" value="1"/>
</dbReference>
<evidence type="ECO:0000256" key="5">
    <source>
        <dbReference type="ARBA" id="ARBA00055846"/>
    </source>
</evidence>
<evidence type="ECO:0000256" key="2">
    <source>
        <dbReference type="ARBA" id="ARBA00022723"/>
    </source>
</evidence>
<sequence>MSTITEIISAAQFDGTLATLAPSTLLIVSFHAPWAAPCAQMATVLSTLASEYPVTEPPSTKWVSVNAEDLSEISETYDVTAVPFLVLIRNGQVIETVSGSSAVKVRTAIETHAQKKASAPAAVVNGAESAKASTQPIEESADPAKQKEELFRRLGDLVKAAPVMLFMKGTPSSPQCGFSRQLVGILRENSVKYGFFNILADDEVRQGLKEFAEWPTYPQLWVDGELVGGLDIIKEELSNNEDFFKPYSVSGTVEAAS</sequence>
<keyword evidence="4" id="KW-0411">Iron-sulfur</keyword>
<comment type="caution">
    <text evidence="7">The sequence shown here is derived from an EMBL/GenBank/DDBJ whole genome shotgun (WGS) entry which is preliminary data.</text>
</comment>
<dbReference type="GO" id="GO:0015038">
    <property type="term" value="F:glutathione disulfide oxidoreductase activity"/>
    <property type="evidence" value="ECO:0007669"/>
    <property type="project" value="EnsemblFungi"/>
</dbReference>
<comment type="similarity">
    <text evidence="1">Belongs to the glutaredoxin family. Monothiol subfamily.</text>
</comment>
<dbReference type="STRING" id="1081109.A0A166P770"/>
<evidence type="ECO:0000259" key="6">
    <source>
        <dbReference type="PROSITE" id="PS51352"/>
    </source>
</evidence>
<keyword evidence="3" id="KW-0408">Iron</keyword>
<dbReference type="InterPro" id="IPR013766">
    <property type="entry name" value="Thioredoxin_domain"/>
</dbReference>
<feature type="domain" description="Thioredoxin" evidence="6">
    <location>
        <begin position="1"/>
        <end position="114"/>
    </location>
</feature>
<dbReference type="CDD" id="cd03028">
    <property type="entry name" value="GRX_PICOT_like"/>
    <property type="match status" value="1"/>
</dbReference>
<dbReference type="SUPFAM" id="SSF52833">
    <property type="entry name" value="Thioredoxin-like"/>
    <property type="match status" value="2"/>
</dbReference>
<evidence type="ECO:0000313" key="7">
    <source>
        <dbReference type="EMBL" id="KZZ94830.1"/>
    </source>
</evidence>
<keyword evidence="8" id="KW-1185">Reference proteome</keyword>
<gene>
    <name evidence="7" type="ORF">AAL_04941</name>
</gene>
<dbReference type="PANTHER" id="PTHR10293">
    <property type="entry name" value="GLUTAREDOXIN FAMILY MEMBER"/>
    <property type="match status" value="1"/>
</dbReference>
<proteinExistence type="inferred from homology"/>
<dbReference type="Proteomes" id="UP000078544">
    <property type="component" value="Unassembled WGS sequence"/>
</dbReference>
<dbReference type="Gene3D" id="3.40.30.10">
    <property type="entry name" value="Glutaredoxin"/>
    <property type="match status" value="2"/>
</dbReference>
<dbReference type="CDD" id="cd02984">
    <property type="entry name" value="TRX_PICOT"/>
    <property type="match status" value="1"/>
</dbReference>
<dbReference type="PROSITE" id="PS51354">
    <property type="entry name" value="GLUTAREDOXIN_2"/>
    <property type="match status" value="1"/>
</dbReference>
<dbReference type="PROSITE" id="PS51352">
    <property type="entry name" value="THIOREDOXIN_2"/>
    <property type="match status" value="1"/>
</dbReference>
<dbReference type="FunFam" id="3.40.30.10:FF:000012">
    <property type="entry name" value="Monothiol glutaredoxin"/>
    <property type="match status" value="1"/>
</dbReference>
<dbReference type="GO" id="GO:0005634">
    <property type="term" value="C:nucleus"/>
    <property type="evidence" value="ECO:0007669"/>
    <property type="project" value="EnsemblFungi"/>
</dbReference>
<dbReference type="GO" id="GO:0051537">
    <property type="term" value="F:2 iron, 2 sulfur cluster binding"/>
    <property type="evidence" value="ECO:0007669"/>
    <property type="project" value="EnsemblFungi"/>
</dbReference>
<name>A0A166P770_9HYPO</name>
<dbReference type="GO" id="GO:0005829">
    <property type="term" value="C:cytosol"/>
    <property type="evidence" value="ECO:0007669"/>
    <property type="project" value="EnsemblFungi"/>
</dbReference>
<dbReference type="Pfam" id="PF00462">
    <property type="entry name" value="Glutaredoxin"/>
    <property type="match status" value="1"/>
</dbReference>
<dbReference type="InterPro" id="IPR004480">
    <property type="entry name" value="Monothiol_GRX-rel"/>
</dbReference>
<evidence type="ECO:0000313" key="8">
    <source>
        <dbReference type="Proteomes" id="UP000078544"/>
    </source>
</evidence>
<accession>A0A166P770</accession>
<dbReference type="InterPro" id="IPR033658">
    <property type="entry name" value="GRX_PICOT-like"/>
</dbReference>
<evidence type="ECO:0000256" key="4">
    <source>
        <dbReference type="ARBA" id="ARBA00023014"/>
    </source>
</evidence>
<organism evidence="7 8">
    <name type="scientific">Moelleriella libera RCEF 2490</name>
    <dbReference type="NCBI Taxonomy" id="1081109"/>
    <lineage>
        <taxon>Eukaryota</taxon>
        <taxon>Fungi</taxon>
        <taxon>Dikarya</taxon>
        <taxon>Ascomycota</taxon>
        <taxon>Pezizomycotina</taxon>
        <taxon>Sordariomycetes</taxon>
        <taxon>Hypocreomycetidae</taxon>
        <taxon>Hypocreales</taxon>
        <taxon>Clavicipitaceae</taxon>
        <taxon>Moelleriella</taxon>
    </lineage>
</organism>